<organism evidence="1 2">
    <name type="scientific">Benzoatithermus flavus</name>
    <dbReference type="NCBI Taxonomy" id="3108223"/>
    <lineage>
        <taxon>Bacteria</taxon>
        <taxon>Pseudomonadati</taxon>
        <taxon>Pseudomonadota</taxon>
        <taxon>Alphaproteobacteria</taxon>
        <taxon>Geminicoccales</taxon>
        <taxon>Geminicoccaceae</taxon>
        <taxon>Benzoatithermus</taxon>
    </lineage>
</organism>
<dbReference type="EMBL" id="JBBLZC010000044">
    <property type="protein sequence ID" value="MEK0086103.1"/>
    <property type="molecule type" value="Genomic_DNA"/>
</dbReference>
<keyword evidence="2" id="KW-1185">Reference proteome</keyword>
<name>A0ABU8Y050_9PROT</name>
<dbReference type="RefSeq" id="WP_418161947.1">
    <property type="nucleotide sequence ID" value="NZ_JBBLZC010000044.1"/>
</dbReference>
<accession>A0ABU8Y050</accession>
<dbReference type="Gene3D" id="3.40.50.2020">
    <property type="match status" value="1"/>
</dbReference>
<protein>
    <submittedName>
        <fullName evidence="1">Uncharacterized protein</fullName>
    </submittedName>
</protein>
<dbReference type="InterPro" id="IPR029057">
    <property type="entry name" value="PRTase-like"/>
</dbReference>
<dbReference type="Proteomes" id="UP001375743">
    <property type="component" value="Unassembled WGS sequence"/>
</dbReference>
<gene>
    <name evidence="1" type="ORF">U1T56_23340</name>
</gene>
<reference evidence="1 2" key="1">
    <citation type="submission" date="2024-01" db="EMBL/GenBank/DDBJ databases">
        <title>Multi-omics insights into the function and evolution of sodium benzoate biodegradation pathways in Benzoatithermus flavus gen. nov., sp. nov. from hot spring.</title>
        <authorList>
            <person name="Hu C.-J."/>
            <person name="Li W.-J."/>
        </authorList>
    </citation>
    <scope>NUCLEOTIDE SEQUENCE [LARGE SCALE GENOMIC DNA]</scope>
    <source>
        <strain evidence="1 2">SYSU G07066</strain>
    </source>
</reference>
<evidence type="ECO:0000313" key="2">
    <source>
        <dbReference type="Proteomes" id="UP001375743"/>
    </source>
</evidence>
<evidence type="ECO:0000313" key="1">
    <source>
        <dbReference type="EMBL" id="MEK0086103.1"/>
    </source>
</evidence>
<comment type="caution">
    <text evidence="1">The sequence shown here is derived from an EMBL/GenBank/DDBJ whole genome shotgun (WGS) entry which is preliminary data.</text>
</comment>
<sequence>MAESSGFKGGRAGEAVRIGPMELEGTLVLPEPGHGIVLFAPGRVLAEPMAPADTAEMLRAVCDEVVFLATPADFWAVGHHYDDSRQLDDEGVIAMLAQAPCPAGTDATSVWHGGDRA</sequence>
<proteinExistence type="predicted"/>